<dbReference type="RefSeq" id="WP_199383894.1">
    <property type="nucleotide sequence ID" value="NZ_JAEMHM010000007.1"/>
</dbReference>
<dbReference type="InterPro" id="IPR027417">
    <property type="entry name" value="P-loop_NTPase"/>
</dbReference>
<dbReference type="Gene3D" id="3.40.50.300">
    <property type="entry name" value="P-loop containing nucleotide triphosphate hydrolases"/>
    <property type="match status" value="2"/>
</dbReference>
<reference evidence="4" key="1">
    <citation type="submission" date="2020-12" db="EMBL/GenBank/DDBJ databases">
        <title>Geomonas sp. Red875, isolated from river sediment.</title>
        <authorList>
            <person name="Xu Z."/>
            <person name="Zhang Z."/>
            <person name="Masuda Y."/>
            <person name="Itoh H."/>
            <person name="Senoo K."/>
        </authorList>
    </citation>
    <scope>NUCLEOTIDE SEQUENCE</scope>
    <source>
        <strain evidence="4">Red875</strain>
    </source>
</reference>
<protein>
    <recommendedName>
        <fullName evidence="3">RecF/RecN/SMC N-terminal domain-containing protein</fullName>
    </recommendedName>
</protein>
<dbReference type="EMBL" id="JAEMHM010000007">
    <property type="protein sequence ID" value="MBJ6725001.1"/>
    <property type="molecule type" value="Genomic_DNA"/>
</dbReference>
<dbReference type="PANTHER" id="PTHR32182:SF0">
    <property type="entry name" value="DNA REPLICATION AND REPAIR PROTEIN RECF"/>
    <property type="match status" value="1"/>
</dbReference>
<dbReference type="GO" id="GO:0006302">
    <property type="term" value="P:double-strand break repair"/>
    <property type="evidence" value="ECO:0007669"/>
    <property type="project" value="TreeGrafter"/>
</dbReference>
<feature type="coiled-coil region" evidence="1">
    <location>
        <begin position="288"/>
        <end position="343"/>
    </location>
</feature>
<dbReference type="CDD" id="cd00267">
    <property type="entry name" value="ABC_ATPase"/>
    <property type="match status" value="1"/>
</dbReference>
<organism evidence="4 5">
    <name type="scientific">Geomesophilobacter sediminis</name>
    <dbReference type="NCBI Taxonomy" id="2798584"/>
    <lineage>
        <taxon>Bacteria</taxon>
        <taxon>Pseudomonadati</taxon>
        <taxon>Thermodesulfobacteriota</taxon>
        <taxon>Desulfuromonadia</taxon>
        <taxon>Geobacterales</taxon>
        <taxon>Geobacteraceae</taxon>
        <taxon>Geomesophilobacter</taxon>
    </lineage>
</organism>
<feature type="domain" description="RecF/RecN/SMC N-terminal" evidence="3">
    <location>
        <begin position="16"/>
        <end position="901"/>
    </location>
</feature>
<comment type="caution">
    <text evidence="4">The sequence shown here is derived from an EMBL/GenBank/DDBJ whole genome shotgun (WGS) entry which is preliminary data.</text>
</comment>
<dbReference type="SUPFAM" id="SSF52540">
    <property type="entry name" value="P-loop containing nucleoside triphosphate hydrolases"/>
    <property type="match status" value="1"/>
</dbReference>
<evidence type="ECO:0000259" key="3">
    <source>
        <dbReference type="Pfam" id="PF02463"/>
    </source>
</evidence>
<sequence length="949" mass="107794">MFRLLKVEVVHWDYWERFSLPLDANVITIVGPNGSGKTTLLDVLRTLLCIDCSSGRDYKRYVRRNDKPFSWVRAVVDNERQESGFRPFFPFLTDQVTLACQIRKKGGDWQRQYLVAEGDVAIEDLEECGTWIGVRDYRQRLEQAGLTQAIAHVLSLEQGDTDKLCEYSPRQLLELVFSVFGDQEVLDNYQQAKNEQVEIGRELEKLEEELARLGVRLREADANVNSFREWQGLNAEVDKLSLETLPQAELADLAERIAANRVPVRKKGGELKRRRIRFDTLQAERGGLSSVIEQARDRERELDAAQAQAQEAFTAARDAARDAERILKEKQALEEQLRRQQAGFDATALAAEQREARESAAANDFELKGVRNQTREVKARLAALKSGGKLEPGFVQDFRDALNAEGIAHKLLTEIVEVTDPAWQKALEGVLAPYPHIVLLSDPKDKARAWELGEKHRYRHFVVAERAPLGAASKGSLLQVVRFTEPPPGWLVENLDRIRRVESVQEGSRLSSDISWITRDGYHRERRGGRHIGVEPSKFAFGDAARKNLVAELEGELVTLQQRERELIEATAGLARRIDEIQALLAGVDAAQQLSARSSEFARAEREFPQLTQEAQEAALLLNEAHAQAKNAREERHEMEKKSSGVEVELRREEGALRHDEAEFMREKRQLVERILEYRNRRRPMPARWYSADALAALRENYDSAEAVKRDIRRLKERISEGSWVTDEQVVGVREKLGIDHQHLEETIKVRRIHHHRHVTATEEARDSYINVLKATVRRYSRNVKHLGEVAAIGVEVEPPHLVNEDLALAQAGLHVKFNFDNKGMIGLNDGEASGGQQVMKSLILLIGLLMDESRPGGFVFIDEPFAHLDVFNIDKVGAFLEATKAQYVLTTPNTHNVNVFKTSDLTLVTQKRRHPEKWAPPVAFLRRAPRELKPVRGKKDKTPDATLD</sequence>
<name>A0A8J7JCD5_9BACT</name>
<accession>A0A8J7JCD5</accession>
<feature type="region of interest" description="Disordered" evidence="2">
    <location>
        <begin position="920"/>
        <end position="949"/>
    </location>
</feature>
<evidence type="ECO:0000256" key="1">
    <source>
        <dbReference type="SAM" id="Coils"/>
    </source>
</evidence>
<dbReference type="InterPro" id="IPR003395">
    <property type="entry name" value="RecF/RecN/SMC_N"/>
</dbReference>
<dbReference type="AlphaFoldDB" id="A0A8J7JCD5"/>
<proteinExistence type="predicted"/>
<feature type="coiled-coil region" evidence="1">
    <location>
        <begin position="189"/>
        <end position="223"/>
    </location>
</feature>
<feature type="coiled-coil region" evidence="1">
    <location>
        <begin position="615"/>
        <end position="649"/>
    </location>
</feature>
<dbReference type="Proteomes" id="UP000636888">
    <property type="component" value="Unassembled WGS sequence"/>
</dbReference>
<evidence type="ECO:0000313" key="5">
    <source>
        <dbReference type="Proteomes" id="UP000636888"/>
    </source>
</evidence>
<dbReference type="Pfam" id="PF02463">
    <property type="entry name" value="SMC_N"/>
    <property type="match status" value="1"/>
</dbReference>
<gene>
    <name evidence="4" type="ORF">JFN93_09800</name>
</gene>
<keyword evidence="5" id="KW-1185">Reference proteome</keyword>
<dbReference type="PANTHER" id="PTHR32182">
    <property type="entry name" value="DNA REPLICATION AND REPAIR PROTEIN RECF"/>
    <property type="match status" value="1"/>
</dbReference>
<dbReference type="GO" id="GO:0000731">
    <property type="term" value="P:DNA synthesis involved in DNA repair"/>
    <property type="evidence" value="ECO:0007669"/>
    <property type="project" value="TreeGrafter"/>
</dbReference>
<keyword evidence="1" id="KW-0175">Coiled coil</keyword>
<evidence type="ECO:0000313" key="4">
    <source>
        <dbReference type="EMBL" id="MBJ6725001.1"/>
    </source>
</evidence>
<evidence type="ECO:0000256" key="2">
    <source>
        <dbReference type="SAM" id="MobiDB-lite"/>
    </source>
</evidence>